<comment type="caution">
    <text evidence="1">The sequence shown here is derived from an EMBL/GenBank/DDBJ whole genome shotgun (WGS) entry which is preliminary data.</text>
</comment>
<dbReference type="PATRIC" id="fig|882800.3.peg.220"/>
<dbReference type="AlphaFoldDB" id="H1KC71"/>
<reference evidence="1 2" key="1">
    <citation type="submission" date="2011-09" db="EMBL/GenBank/DDBJ databases">
        <title>The draft genome of Methylobacterium extorquens DSM 13060.</title>
        <authorList>
            <consortium name="US DOE Joint Genome Institute (JGI-PGF)"/>
            <person name="Lucas S."/>
            <person name="Han J."/>
            <person name="Lapidus A."/>
            <person name="Cheng J.-F."/>
            <person name="Goodwin L."/>
            <person name="Pitluck S."/>
            <person name="Peters L."/>
            <person name="Land M.L."/>
            <person name="Hauser L."/>
            <person name="Koskimaki J."/>
            <person name="Halonen O."/>
            <person name="Pirttila A."/>
            <person name="Frank C."/>
            <person name="Woyke T.J."/>
        </authorList>
    </citation>
    <scope>NUCLEOTIDE SEQUENCE [LARGE SCALE GENOMIC DNA]</scope>
    <source>
        <strain evidence="1 2">DSM 13060</strain>
    </source>
</reference>
<proteinExistence type="predicted"/>
<evidence type="ECO:0000313" key="1">
    <source>
        <dbReference type="EMBL" id="EHP94888.1"/>
    </source>
</evidence>
<dbReference type="Proteomes" id="UP000004382">
    <property type="component" value="Unassembled WGS sequence"/>
</dbReference>
<dbReference type="RefSeq" id="WP_003596331.1">
    <property type="nucleotide sequence ID" value="NZ_AGJK01000003.1"/>
</dbReference>
<protein>
    <submittedName>
        <fullName evidence="1">Uncharacterized protein</fullName>
    </submittedName>
</protein>
<organism evidence="1 2">
    <name type="scientific">Methylorubrum extorquens DSM 13060</name>
    <dbReference type="NCBI Taxonomy" id="882800"/>
    <lineage>
        <taxon>Bacteria</taxon>
        <taxon>Pseudomonadati</taxon>
        <taxon>Pseudomonadota</taxon>
        <taxon>Alphaproteobacteria</taxon>
        <taxon>Hyphomicrobiales</taxon>
        <taxon>Methylobacteriaceae</taxon>
        <taxon>Methylorubrum</taxon>
    </lineage>
</organism>
<dbReference type="EMBL" id="AGJK01000003">
    <property type="protein sequence ID" value="EHP94888.1"/>
    <property type="molecule type" value="Genomic_DNA"/>
</dbReference>
<name>H1KC71_METEX</name>
<accession>H1KC71</accession>
<sequence length="99" mass="10532">MIRVTNIAPGPRGLNTKDGPVMLAPGQEMDVNLAEGELASSKGTGWFTFEGQSAKETDKAYDAMSDDELRALLKDKGIIADGRWGHDKLAAEAKKAAQG</sequence>
<evidence type="ECO:0000313" key="2">
    <source>
        <dbReference type="Proteomes" id="UP000004382"/>
    </source>
</evidence>
<gene>
    <name evidence="1" type="ORF">MetexDRAFT_0233</name>
</gene>